<dbReference type="AlphaFoldDB" id="A0A6J0H899"/>
<evidence type="ECO:0000256" key="1">
    <source>
        <dbReference type="ARBA" id="ARBA00004370"/>
    </source>
</evidence>
<dbReference type="Proteomes" id="UP000504624">
    <property type="component" value="Unplaced"/>
</dbReference>
<evidence type="ECO:0000256" key="2">
    <source>
        <dbReference type="ARBA" id="ARBA00022729"/>
    </source>
</evidence>
<dbReference type="SMART" id="SM00409">
    <property type="entry name" value="IG"/>
    <property type="match status" value="2"/>
</dbReference>
<dbReference type="Gene3D" id="2.60.40.10">
    <property type="entry name" value="Immunoglobulins"/>
    <property type="match status" value="1"/>
</dbReference>
<keyword evidence="6" id="KW-1133">Transmembrane helix</keyword>
<dbReference type="InterPro" id="IPR003599">
    <property type="entry name" value="Ig_sub"/>
</dbReference>
<feature type="chain" id="PRO_5026829107" evidence="7">
    <location>
        <begin position="25"/>
        <end position="355"/>
    </location>
</feature>
<feature type="domain" description="Immunoglobulin" evidence="8">
    <location>
        <begin position="123"/>
        <end position="217"/>
    </location>
</feature>
<dbReference type="PANTHER" id="PTHR12080">
    <property type="entry name" value="SIGNALING LYMPHOCYTIC ACTIVATION MOLECULE"/>
    <property type="match status" value="1"/>
</dbReference>
<dbReference type="GO" id="GO:0016020">
    <property type="term" value="C:membrane"/>
    <property type="evidence" value="ECO:0007669"/>
    <property type="project" value="UniProtKB-SubCell"/>
</dbReference>
<dbReference type="GO" id="GO:0005102">
    <property type="term" value="F:signaling receptor binding"/>
    <property type="evidence" value="ECO:0007669"/>
    <property type="project" value="TreeGrafter"/>
</dbReference>
<keyword evidence="9" id="KW-1185">Reference proteome</keyword>
<name>A0A6J0H899_9PASS</name>
<feature type="signal peptide" evidence="7">
    <location>
        <begin position="1"/>
        <end position="24"/>
    </location>
</feature>
<keyword evidence="2 7" id="KW-0732">Signal</keyword>
<dbReference type="OrthoDB" id="9427418at2759"/>
<dbReference type="GO" id="GO:0009986">
    <property type="term" value="C:cell surface"/>
    <property type="evidence" value="ECO:0007669"/>
    <property type="project" value="TreeGrafter"/>
</dbReference>
<dbReference type="SUPFAM" id="SSF48726">
    <property type="entry name" value="Immunoglobulin"/>
    <property type="match status" value="1"/>
</dbReference>
<dbReference type="PANTHER" id="PTHR12080:SF55">
    <property type="entry name" value="LYMPHOCYTE FUNCTION-ASSOCIATED ANTIGEN 3"/>
    <property type="match status" value="1"/>
</dbReference>
<evidence type="ECO:0000256" key="5">
    <source>
        <dbReference type="SAM" id="MobiDB-lite"/>
    </source>
</evidence>
<proteinExistence type="predicted"/>
<dbReference type="InterPro" id="IPR015631">
    <property type="entry name" value="CD2/SLAM_rcpt"/>
</dbReference>
<feature type="region of interest" description="Disordered" evidence="5">
    <location>
        <begin position="250"/>
        <end position="329"/>
    </location>
</feature>
<dbReference type="RefSeq" id="XP_017670280.1">
    <property type="nucleotide sequence ID" value="XM_017814791.1"/>
</dbReference>
<comment type="subcellular location">
    <subcellularLocation>
        <location evidence="1">Membrane</location>
    </subcellularLocation>
</comment>
<evidence type="ECO:0000256" key="4">
    <source>
        <dbReference type="ARBA" id="ARBA00023180"/>
    </source>
</evidence>
<evidence type="ECO:0000256" key="7">
    <source>
        <dbReference type="SAM" id="SignalP"/>
    </source>
</evidence>
<evidence type="ECO:0000256" key="6">
    <source>
        <dbReference type="SAM" id="Phobius"/>
    </source>
</evidence>
<protein>
    <submittedName>
        <fullName evidence="10">SLAM family member 5-like isoform X2</fullName>
    </submittedName>
</protein>
<evidence type="ECO:0000259" key="8">
    <source>
        <dbReference type="SMART" id="SM00409"/>
    </source>
</evidence>
<dbReference type="InterPro" id="IPR036179">
    <property type="entry name" value="Ig-like_dom_sf"/>
</dbReference>
<keyword evidence="3 6" id="KW-0472">Membrane</keyword>
<feature type="domain" description="Immunoglobulin" evidence="8">
    <location>
        <begin position="24"/>
        <end position="117"/>
    </location>
</feature>
<sequence>MGWAAMGLLAWLLCFASLLALIYSEDVSGIVGENFTFPVEIKQRIEDITWNKNKDIVAEWDGQNPPTYLTHLQGRSVLKENGNLTIFNLKKSDAGTYELVYRTSGKDGCLEFVLEVLDPPSEPKINYSIKGDNLVLNCTSDFQRPVNYTWKLSNDPRSHWSQEFSIPIKNIDATKNATCFITFSQTERSSEISLIQCISDEKGYGSHKRNRIILIVLFSLFMLLLGILVFLHARGIDKFERIKVAQKNSPVHGSGECEQLSSVDSWEQHNSDKVTFSQPVHCENERPEADRELNEEDSALKDEQTVNNGVNKEELSAMQSSTLRSKCAVDDGVTEEELMQVAEGGNEEHLNNSPS</sequence>
<accession>A0A6J0H899</accession>
<evidence type="ECO:0000313" key="9">
    <source>
        <dbReference type="Proteomes" id="UP000504624"/>
    </source>
</evidence>
<keyword evidence="6" id="KW-0812">Transmembrane</keyword>
<feature type="compositionally biased region" description="Basic and acidic residues" evidence="5">
    <location>
        <begin position="282"/>
        <end position="304"/>
    </location>
</feature>
<evidence type="ECO:0000256" key="3">
    <source>
        <dbReference type="ARBA" id="ARBA00023136"/>
    </source>
</evidence>
<feature type="transmembrane region" description="Helical" evidence="6">
    <location>
        <begin position="212"/>
        <end position="233"/>
    </location>
</feature>
<dbReference type="InterPro" id="IPR013783">
    <property type="entry name" value="Ig-like_fold"/>
</dbReference>
<gene>
    <name evidence="10" type="primary">LOC108497285</name>
</gene>
<organism evidence="9 10">
    <name type="scientific">Lepidothrix coronata</name>
    <name type="common">blue-crowned manakin</name>
    <dbReference type="NCBI Taxonomy" id="321398"/>
    <lineage>
        <taxon>Eukaryota</taxon>
        <taxon>Metazoa</taxon>
        <taxon>Chordata</taxon>
        <taxon>Craniata</taxon>
        <taxon>Vertebrata</taxon>
        <taxon>Euteleostomi</taxon>
        <taxon>Archelosauria</taxon>
        <taxon>Archosauria</taxon>
        <taxon>Dinosauria</taxon>
        <taxon>Saurischia</taxon>
        <taxon>Theropoda</taxon>
        <taxon>Coelurosauria</taxon>
        <taxon>Aves</taxon>
        <taxon>Neognathae</taxon>
        <taxon>Neoaves</taxon>
        <taxon>Telluraves</taxon>
        <taxon>Australaves</taxon>
        <taxon>Passeriformes</taxon>
        <taxon>Pipridae</taxon>
        <taxon>Lepidothrix</taxon>
    </lineage>
</organism>
<keyword evidence="4" id="KW-0325">Glycoprotein</keyword>
<evidence type="ECO:0000313" key="10">
    <source>
        <dbReference type="RefSeq" id="XP_017670280.1"/>
    </source>
</evidence>
<reference evidence="10" key="1">
    <citation type="submission" date="2025-08" db="UniProtKB">
        <authorList>
            <consortium name="RefSeq"/>
        </authorList>
    </citation>
    <scope>IDENTIFICATION</scope>
</reference>
<dbReference type="GeneID" id="108497285"/>